<evidence type="ECO:0000256" key="4">
    <source>
        <dbReference type="ARBA" id="ARBA00023033"/>
    </source>
</evidence>
<dbReference type="EMBL" id="JAENHP010000001">
    <property type="protein sequence ID" value="MBM2614226.1"/>
    <property type="molecule type" value="Genomic_DNA"/>
</dbReference>
<reference evidence="7 8" key="1">
    <citation type="submission" date="2021-01" db="EMBL/GenBank/DDBJ databases">
        <title>Actinoplanes sp. nov. LDG1-06 isolated from lichen.</title>
        <authorList>
            <person name="Saeng-In P."/>
            <person name="Phongsopitanun W."/>
            <person name="Kanchanasin P."/>
            <person name="Yuki M."/>
            <person name="Kudo T."/>
            <person name="Ohkuma M."/>
            <person name="Tanasupawat S."/>
        </authorList>
    </citation>
    <scope>NUCLEOTIDE SEQUENCE [LARGE SCALE GENOMIC DNA]</scope>
    <source>
        <strain evidence="7 8">LDG1-06</strain>
    </source>
</reference>
<accession>A0ABS2A4R6</accession>
<dbReference type="CDD" id="cd01095">
    <property type="entry name" value="Nitrilotriacetate_monoxgenase"/>
    <property type="match status" value="1"/>
</dbReference>
<evidence type="ECO:0000256" key="5">
    <source>
        <dbReference type="ARBA" id="ARBA00033748"/>
    </source>
</evidence>
<comment type="similarity">
    <text evidence="5">Belongs to the NtaA/SnaA/DszA monooxygenase family.</text>
</comment>
<dbReference type="NCBIfam" id="TIGR03860">
    <property type="entry name" value="FMN_nitrolo"/>
    <property type="match status" value="1"/>
</dbReference>
<dbReference type="InterPro" id="IPR011251">
    <property type="entry name" value="Luciferase-like_dom"/>
</dbReference>
<keyword evidence="8" id="KW-1185">Reference proteome</keyword>
<comment type="caution">
    <text evidence="7">The sequence shown here is derived from an EMBL/GenBank/DDBJ whole genome shotgun (WGS) entry which is preliminary data.</text>
</comment>
<organism evidence="7 8">
    <name type="scientific">Paractinoplanes ovalisporus</name>
    <dbReference type="NCBI Taxonomy" id="2810368"/>
    <lineage>
        <taxon>Bacteria</taxon>
        <taxon>Bacillati</taxon>
        <taxon>Actinomycetota</taxon>
        <taxon>Actinomycetes</taxon>
        <taxon>Micromonosporales</taxon>
        <taxon>Micromonosporaceae</taxon>
        <taxon>Paractinoplanes</taxon>
    </lineage>
</organism>
<dbReference type="PANTHER" id="PTHR30011">
    <property type="entry name" value="ALKANESULFONATE MONOOXYGENASE-RELATED"/>
    <property type="match status" value="1"/>
</dbReference>
<dbReference type="RefSeq" id="WP_203374136.1">
    <property type="nucleotide sequence ID" value="NZ_JAENHP010000001.1"/>
</dbReference>
<evidence type="ECO:0000256" key="1">
    <source>
        <dbReference type="ARBA" id="ARBA00022630"/>
    </source>
</evidence>
<evidence type="ECO:0000313" key="7">
    <source>
        <dbReference type="EMBL" id="MBM2614226.1"/>
    </source>
</evidence>
<evidence type="ECO:0000256" key="2">
    <source>
        <dbReference type="ARBA" id="ARBA00022643"/>
    </source>
</evidence>
<evidence type="ECO:0000256" key="3">
    <source>
        <dbReference type="ARBA" id="ARBA00023002"/>
    </source>
</evidence>
<evidence type="ECO:0000259" key="6">
    <source>
        <dbReference type="Pfam" id="PF00296"/>
    </source>
</evidence>
<dbReference type="PANTHER" id="PTHR30011:SF16">
    <property type="entry name" value="C2H2 FINGER DOMAIN TRANSCRIPTION FACTOR (EUROFUNG)-RELATED"/>
    <property type="match status" value="1"/>
</dbReference>
<dbReference type="Pfam" id="PF00296">
    <property type="entry name" value="Bac_luciferase"/>
    <property type="match status" value="1"/>
</dbReference>
<keyword evidence="1" id="KW-0285">Flavoprotein</keyword>
<evidence type="ECO:0000313" key="8">
    <source>
        <dbReference type="Proteomes" id="UP000632138"/>
    </source>
</evidence>
<keyword evidence="4" id="KW-0503">Monooxygenase</keyword>
<dbReference type="Proteomes" id="UP000632138">
    <property type="component" value="Unassembled WGS sequence"/>
</dbReference>
<dbReference type="PIRSF" id="PIRSF000337">
    <property type="entry name" value="NTA_MOA"/>
    <property type="match status" value="1"/>
</dbReference>
<dbReference type="InterPro" id="IPR051260">
    <property type="entry name" value="Diverse_substr_monoxygenases"/>
</dbReference>
<name>A0ABS2A4R6_9ACTN</name>
<dbReference type="Gene3D" id="3.20.20.30">
    <property type="entry name" value="Luciferase-like domain"/>
    <property type="match status" value="1"/>
</dbReference>
<feature type="domain" description="Luciferase-like" evidence="6">
    <location>
        <begin position="37"/>
        <end position="384"/>
    </location>
</feature>
<dbReference type="InterPro" id="IPR016215">
    <property type="entry name" value="NTA_MOA"/>
</dbReference>
<dbReference type="SUPFAM" id="SSF51679">
    <property type="entry name" value="Bacterial luciferase-like"/>
    <property type="match status" value="1"/>
</dbReference>
<keyword evidence="2" id="KW-0288">FMN</keyword>
<dbReference type="InterPro" id="IPR036661">
    <property type="entry name" value="Luciferase-like_sf"/>
</dbReference>
<protein>
    <submittedName>
        <fullName evidence="7">LLM class flavin-dependent oxidoreductase</fullName>
    </submittedName>
</protein>
<gene>
    <name evidence="7" type="ORF">JIG36_01480</name>
</gene>
<sequence>MSTPQERRQLHLNVNITSIGRHPSAWRFLDDPAAFVDVEFFRTIARIAERGTFDAVFLSDGVALHREPPTEPYQSLEPTVLLTALAAVTEHVGLIGTASTTFNDPFNLARRFASLDHVSRGRVALNVVTTYSPRAAANFSSSEQPDHRARYARAEEFVDVVFGLWDTWEDGAIVGDRAGDVLTDGARIHTLDHKGHHFSVRGPGLVPRSPQGRPVLVQAGSSEAGKALGARVGDLIFTAQTTHAAAQEFYADMRARAAAFGRDPDHLVILPGLYPIVGSTEAEARRRKDELDALFSFDRELPRLADQLGVQPEDLRLDHELPYDKLAKVTDIRGSRGFFEATVKLSRERRYTVRELLLSNGGAHRQIVGAPEQIADSIEHWFRTRAADGFNLNFDVFPTGLELFTDHVVPELRRRGLFRHEYTGTTLRDHLGLPRPRSRFESPAEVAR</sequence>
<keyword evidence="3" id="KW-0560">Oxidoreductase</keyword>
<proteinExistence type="inferred from homology"/>